<proteinExistence type="predicted"/>
<protein>
    <submittedName>
        <fullName evidence="2">DUF349 domain-containing protein</fullName>
    </submittedName>
</protein>
<gene>
    <name evidence="2" type="ORF">ACFFJP_10570</name>
</gene>
<reference evidence="2 3" key="1">
    <citation type="submission" date="2024-09" db="EMBL/GenBank/DDBJ databases">
        <authorList>
            <person name="Sun Q."/>
            <person name="Mori K."/>
        </authorList>
    </citation>
    <scope>NUCLEOTIDE SEQUENCE [LARGE SCALE GENOMIC DNA]</scope>
    <source>
        <strain evidence="2 3">KCTC 23315</strain>
    </source>
</reference>
<feature type="coiled-coil region" evidence="1">
    <location>
        <begin position="241"/>
        <end position="299"/>
    </location>
</feature>
<dbReference type="InterPro" id="IPR007139">
    <property type="entry name" value="DUF349"/>
</dbReference>
<comment type="caution">
    <text evidence="2">The sequence shown here is derived from an EMBL/GenBank/DDBJ whole genome shotgun (WGS) entry which is preliminary data.</text>
</comment>
<name>A0ABV6BFA6_9GAMM</name>
<keyword evidence="3" id="KW-1185">Reference proteome</keyword>
<dbReference type="EMBL" id="JBHLXP010000001">
    <property type="protein sequence ID" value="MFC0048727.1"/>
    <property type="molecule type" value="Genomic_DNA"/>
</dbReference>
<dbReference type="RefSeq" id="WP_377243176.1">
    <property type="nucleotide sequence ID" value="NZ_JBHLXP010000001.1"/>
</dbReference>
<keyword evidence="1" id="KW-0175">Coiled coil</keyword>
<organism evidence="2 3">
    <name type="scientific">Rheinheimera tilapiae</name>
    <dbReference type="NCBI Taxonomy" id="875043"/>
    <lineage>
        <taxon>Bacteria</taxon>
        <taxon>Pseudomonadati</taxon>
        <taxon>Pseudomonadota</taxon>
        <taxon>Gammaproteobacteria</taxon>
        <taxon>Chromatiales</taxon>
        <taxon>Chromatiaceae</taxon>
        <taxon>Rheinheimera</taxon>
    </lineage>
</organism>
<evidence type="ECO:0000313" key="3">
    <source>
        <dbReference type="Proteomes" id="UP001589813"/>
    </source>
</evidence>
<evidence type="ECO:0000313" key="2">
    <source>
        <dbReference type="EMBL" id="MFC0048727.1"/>
    </source>
</evidence>
<dbReference type="Proteomes" id="UP001589813">
    <property type="component" value="Unassembled WGS sequence"/>
</dbReference>
<accession>A0ABV6BFA6</accession>
<evidence type="ECO:0000256" key="1">
    <source>
        <dbReference type="SAM" id="Coils"/>
    </source>
</evidence>
<sequence length="904" mass="103157">MIFKRWFKPKWQHENPTIRQLAIAELDQQTPEQKEILHELAFNDGTEAVRRAALERLNEFSLWWQASKHESADRLKQFAEQQLVQMLLDNRVSAQLKQQFIAECHRSSVLEKLATCETDAELKLQLLLRLQRQDLYLAALQDPVLSLTQKQSLFSLIADDKALEKASRHCSAELVQLLQTELSHRQEQKQKPERLRKQLTLVLARLNAVRERTDITQAQQQWAELQQKWAAIEPDLQVLSAEEANEALQKYQRIVQLTEAMLAPRLAVLAAEQAKQQHQAHQQKLLQQFTQQLQMLQQQTGSLIAEGDLNAATAQQQALDTLTAQIRAEQPDPAVLQALEQRIGQLQQQLDQLPLLAEALAQAARLLAELSAQPLPVAAQAEKAYQGFKDWQKHWQQVSRSAGALLPQQFSDSYQALVQQWREHCEPLLAQQQRQIRQLRSKLAEFKRLHAEGRFKVLFGLWKGIQQELTELNPEQLAQVEKDLQLCGEMIAELTDLQAYIATPRKQALIAEMQQLLDEPAVSINERATRIKQARAQWNSLGRADAVLEETLNQQFNQLSEQAFAPCRDFYAAQDQQRAQAEVARQQIIATLLQAQANPPQGRELDMLLQQQQQRWQQAGAVSREHFAMLQQAYKAAVQPLKQLQQDAWQQAAEAKQQLIVQAKQLAENAGGPQVEQVKQLQQQWKLLGFAGNRVDQQLWTEFRAACDAFFARRQQQRDEETAQLNVWRQQVSALLAAVSSLELTSLTESQLREQLQQLNDVDTADDKALRQQQQQLRQQLTGQLAALEKQAEAGQYQQLFSALTKPDVQAADLPALYRLVFNQQQETMSRVDLTLALEWAAGQPSPVALAGDRQRVQMQLLSDKHNSGDNLSQNELLGRWLQHGPLQVDEADLLARVRSLYLA</sequence>
<dbReference type="Pfam" id="PF03993">
    <property type="entry name" value="DUF349"/>
    <property type="match status" value="2"/>
</dbReference>